<evidence type="ECO:0000256" key="6">
    <source>
        <dbReference type="PROSITE-ProRule" id="PRU10007"/>
    </source>
</evidence>
<dbReference type="EMBL" id="LQOX01000009">
    <property type="protein sequence ID" value="ORV79864.1"/>
    <property type="molecule type" value="Genomic_DNA"/>
</dbReference>
<dbReference type="InterPro" id="IPR016162">
    <property type="entry name" value="Ald_DH_N"/>
</dbReference>
<dbReference type="PROSITE" id="PS00687">
    <property type="entry name" value="ALDEHYDE_DEHYDR_GLU"/>
    <property type="match status" value="1"/>
</dbReference>
<comment type="catalytic activity">
    <reaction evidence="3">
        <text>succinate semialdehyde + NADP(+) + H2O = succinate + NADPH + 2 H(+)</text>
        <dbReference type="Rhea" id="RHEA:13213"/>
        <dbReference type="ChEBI" id="CHEBI:15377"/>
        <dbReference type="ChEBI" id="CHEBI:15378"/>
        <dbReference type="ChEBI" id="CHEBI:30031"/>
        <dbReference type="ChEBI" id="CHEBI:57706"/>
        <dbReference type="ChEBI" id="CHEBI:57783"/>
        <dbReference type="ChEBI" id="CHEBI:58349"/>
        <dbReference type="EC" id="1.2.1.79"/>
    </reaction>
</comment>
<dbReference type="AlphaFoldDB" id="A0A1X1W1B1"/>
<dbReference type="FunFam" id="3.40.309.10:FF:000009">
    <property type="entry name" value="Aldehyde dehydrogenase A"/>
    <property type="match status" value="1"/>
</dbReference>
<dbReference type="InterPro" id="IPR016163">
    <property type="entry name" value="Ald_DH_C"/>
</dbReference>
<dbReference type="Gene3D" id="3.40.309.10">
    <property type="entry name" value="Aldehyde Dehydrogenase, Chain A, domain 2"/>
    <property type="match status" value="1"/>
</dbReference>
<organism evidence="9 10">
    <name type="scientific">Mycobacterium gastri</name>
    <dbReference type="NCBI Taxonomy" id="1777"/>
    <lineage>
        <taxon>Bacteria</taxon>
        <taxon>Bacillati</taxon>
        <taxon>Actinomycetota</taxon>
        <taxon>Actinomycetes</taxon>
        <taxon>Mycobacteriales</taxon>
        <taxon>Mycobacteriaceae</taxon>
        <taxon>Mycobacterium</taxon>
    </lineage>
</organism>
<protein>
    <recommendedName>
        <fullName evidence="4">Aldehyde dehydrogenase</fullName>
    </recommendedName>
</protein>
<keyword evidence="10" id="KW-1185">Reference proteome</keyword>
<evidence type="ECO:0000256" key="4">
    <source>
        <dbReference type="PIRNR" id="PIRNR036492"/>
    </source>
</evidence>
<evidence type="ECO:0000256" key="7">
    <source>
        <dbReference type="RuleBase" id="RU003345"/>
    </source>
</evidence>
<sequence>MTLRPAPGVIDAMIVVENPATGREIGQVPNMDADDVAAAAARGRAVQPTWNALGFDGRARVLRRAQKWLVDNQDRVIETICAETGKTYEDALIAELLYGQAAFGFWAKMAPVYLAEERVKSSAVLVKGKRLVVRYRPLGLVGVIGPWNYPLTNSFGDCIPALAAGNSVLLKPATATPLTSILLRQGLIESGMPEDVMQVVTGRGGAVGDALVDAVDMVMFTGSTEVGQHVMKRAADTVTPVSLELGGKDPLIVLEDADLERAAQHSVYYSMFNCGQTCISVERVYAVAAIYDEFVAKVVEKARRVRQGVPSGPGSVDVGSMTTPGQVKLVERHVQDAIAKGARVVVGGSRGDHGSGLWFQPTVLVDVDHTMDCMREETFGPTLPIMKVADVEEAIRLANDSPFGLTAAVFGRDRKRAEAVARRLEAGAVCVNDALVNYTALELPMGGAKTSGIGYRHGPGGIRKFCQQQALLISRFHLSRDFHTYPYRPSRTRLLARLPRILYGRRRGGRDQ</sequence>
<gene>
    <name evidence="9" type="ORF">AWC07_22100</name>
</gene>
<dbReference type="Proteomes" id="UP000193738">
    <property type="component" value="Unassembled WGS sequence"/>
</dbReference>
<dbReference type="GO" id="GO:0006081">
    <property type="term" value="P:aldehyde metabolic process"/>
    <property type="evidence" value="ECO:0007669"/>
    <property type="project" value="InterPro"/>
</dbReference>
<evidence type="ECO:0000259" key="8">
    <source>
        <dbReference type="Pfam" id="PF00171"/>
    </source>
</evidence>
<evidence type="ECO:0000313" key="9">
    <source>
        <dbReference type="EMBL" id="ORV79864.1"/>
    </source>
</evidence>
<keyword evidence="2 4" id="KW-0560">Oxidoreductase</keyword>
<dbReference type="PANTHER" id="PTHR11699">
    <property type="entry name" value="ALDEHYDE DEHYDROGENASE-RELATED"/>
    <property type="match status" value="1"/>
</dbReference>
<feature type="active site" evidence="5 6">
    <location>
        <position position="244"/>
    </location>
</feature>
<name>A0A1X1W1B1_MYCGS</name>
<evidence type="ECO:0000313" key="10">
    <source>
        <dbReference type="Proteomes" id="UP000193738"/>
    </source>
</evidence>
<dbReference type="STRING" id="1777.AWC07_22100"/>
<accession>A0A1X1W1B1</accession>
<dbReference type="Gene3D" id="3.40.605.10">
    <property type="entry name" value="Aldehyde Dehydrogenase, Chain A, domain 1"/>
    <property type="match status" value="1"/>
</dbReference>
<dbReference type="InterPro" id="IPR029510">
    <property type="entry name" value="Ald_DH_CS_GLU"/>
</dbReference>
<dbReference type="InterPro" id="IPR016161">
    <property type="entry name" value="Ald_DH/histidinol_DH"/>
</dbReference>
<dbReference type="GO" id="GO:0036243">
    <property type="term" value="F:succinate-semialdehyde dehydrogenase (NADP+) activity"/>
    <property type="evidence" value="ECO:0007669"/>
    <property type="project" value="UniProtKB-EC"/>
</dbReference>
<reference evidence="9 10" key="1">
    <citation type="submission" date="2016-01" db="EMBL/GenBank/DDBJ databases">
        <title>The new phylogeny of the genus Mycobacterium.</title>
        <authorList>
            <person name="Tarcisio F."/>
            <person name="Conor M."/>
            <person name="Antonella G."/>
            <person name="Elisabetta G."/>
            <person name="Giulia F.S."/>
            <person name="Sara T."/>
            <person name="Anna F."/>
            <person name="Clotilde B."/>
            <person name="Roberto B."/>
            <person name="Veronica D.S."/>
            <person name="Fabio R."/>
            <person name="Monica P."/>
            <person name="Olivier J."/>
            <person name="Enrico T."/>
            <person name="Nicola S."/>
        </authorList>
    </citation>
    <scope>NUCLEOTIDE SEQUENCE [LARGE SCALE GENOMIC DNA]</scope>
    <source>
        <strain evidence="9 10">DSM 43505</strain>
    </source>
</reference>
<evidence type="ECO:0000256" key="3">
    <source>
        <dbReference type="ARBA" id="ARBA00048559"/>
    </source>
</evidence>
<evidence type="ECO:0000256" key="5">
    <source>
        <dbReference type="PIRSR" id="PIRSR036492-1"/>
    </source>
</evidence>
<dbReference type="InterPro" id="IPR015590">
    <property type="entry name" value="Aldehyde_DH_dom"/>
</dbReference>
<proteinExistence type="inferred from homology"/>
<dbReference type="InterPro" id="IPR012394">
    <property type="entry name" value="Aldehyde_DH_NAD(P)"/>
</dbReference>
<feature type="domain" description="Aldehyde dehydrogenase" evidence="8">
    <location>
        <begin position="14"/>
        <end position="469"/>
    </location>
</feature>
<dbReference type="SUPFAM" id="SSF53720">
    <property type="entry name" value="ALDH-like"/>
    <property type="match status" value="1"/>
</dbReference>
<evidence type="ECO:0000256" key="2">
    <source>
        <dbReference type="ARBA" id="ARBA00023002"/>
    </source>
</evidence>
<dbReference type="Pfam" id="PF00171">
    <property type="entry name" value="Aldedh"/>
    <property type="match status" value="1"/>
</dbReference>
<comment type="caution">
    <text evidence="9">The sequence shown here is derived from an EMBL/GenBank/DDBJ whole genome shotgun (WGS) entry which is preliminary data.</text>
</comment>
<dbReference type="PIRSF" id="PIRSF036492">
    <property type="entry name" value="ALDH"/>
    <property type="match status" value="1"/>
</dbReference>
<dbReference type="CDD" id="cd07099">
    <property type="entry name" value="ALDH_DDALDH"/>
    <property type="match status" value="1"/>
</dbReference>
<comment type="similarity">
    <text evidence="1 4 7">Belongs to the aldehyde dehydrogenase family.</text>
</comment>
<evidence type="ECO:0000256" key="1">
    <source>
        <dbReference type="ARBA" id="ARBA00009986"/>
    </source>
</evidence>
<feature type="active site" evidence="5">
    <location>
        <position position="278"/>
    </location>
</feature>